<organism evidence="6 7">
    <name type="scientific">Thermoactinomyces mirandus</name>
    <dbReference type="NCBI Taxonomy" id="2756294"/>
    <lineage>
        <taxon>Bacteria</taxon>
        <taxon>Bacillati</taxon>
        <taxon>Bacillota</taxon>
        <taxon>Bacilli</taxon>
        <taxon>Bacillales</taxon>
        <taxon>Thermoactinomycetaceae</taxon>
        <taxon>Thermoactinomyces</taxon>
    </lineage>
</organism>
<reference evidence="6 7" key="1">
    <citation type="submission" date="2020-07" db="EMBL/GenBank/DDBJ databases">
        <title>Thermoactinomyces phylogeny.</title>
        <authorList>
            <person name="Dunlap C."/>
        </authorList>
    </citation>
    <scope>NUCLEOTIDE SEQUENCE [LARGE SCALE GENOMIC DNA]</scope>
    <source>
        <strain evidence="6 7">AMNI-1</strain>
    </source>
</reference>
<proteinExistence type="predicted"/>
<evidence type="ECO:0000313" key="7">
    <source>
        <dbReference type="Proteomes" id="UP000538292"/>
    </source>
</evidence>
<dbReference type="InterPro" id="IPR019734">
    <property type="entry name" value="TPR_rpt"/>
</dbReference>
<keyword evidence="2 3" id="KW-0802">TPR repeat</keyword>
<accession>A0A7W1XTP9</accession>
<comment type="caution">
    <text evidence="6">The sequence shown here is derived from an EMBL/GenBank/DDBJ whole genome shotgun (WGS) entry which is preliminary data.</text>
</comment>
<dbReference type="InterPro" id="IPR011009">
    <property type="entry name" value="Kinase-like_dom_sf"/>
</dbReference>
<keyword evidence="1" id="KW-0677">Repeat</keyword>
<sequence>MSEFKKKGESIQGKYEVLSVFPFVEGVLYYTALKKEGEEVSTRFIHAVTLENKPRESELNELKKRNSEVFFPISDVFMEGNILYQVFERMEGDLLGVYLIRSAPLPMDEVARFLKNITSHLLQCYDDEQFALVDPQNMVIHSEGNIRFLYGGPDRLFGFYRRETEDVKKLAQLLYFMLTKKQIDEKTSQFEPVRSTRPDMSLELESLLKRALSNDAIKRPRIQDFWKWAHNYHVKKPKLLGGKTDGKIVAKPTAVTSEGEFKAPVTMTKKTTATHKVINPPGKGKKINISLPSMNRKTWIRIGGAVAAVLLVMLVFQFFGDSTKDTLAGVIDPTIEEDPQQAFNYFRQSSVAYEQKQLDQAILFGRKALSADLEKKEYFQHLANLYGLKQDYKTGLQVLTAAVDKFPEEGDLYDSLSVFAYYLKDYDLAKEASDQAVSLRKDEAGYYYHNGKIYGALKNYDQAVRSLQFATYLSKRNARYHHDLAIYLFKQGKIDEAIDYAKSAAKYAESSEEEYYVTLGVLYLKKWEQLYNDQNLNQKEKKEELARYAKYAYRAFNDAVDEEYKYPRAQYYRSMAYYLYGYFISANQTAEKAAKYDPANPVYHYQLGLTYMGLEDKERALQAFERAYQLNPNQTLYQDAIKKAQQMKTTPKKKEVKPEDENAK</sequence>
<dbReference type="Gene3D" id="1.25.40.10">
    <property type="entry name" value="Tetratricopeptide repeat domain"/>
    <property type="match status" value="2"/>
</dbReference>
<dbReference type="InterPro" id="IPR051685">
    <property type="entry name" value="Ycf3/AcsC/BcsC/TPR_MFPF"/>
</dbReference>
<keyword evidence="5" id="KW-1133">Transmembrane helix</keyword>
<dbReference type="PROSITE" id="PS50005">
    <property type="entry name" value="TPR"/>
    <property type="match status" value="1"/>
</dbReference>
<dbReference type="Proteomes" id="UP000538292">
    <property type="component" value="Unassembled WGS sequence"/>
</dbReference>
<dbReference type="InterPro" id="IPR013105">
    <property type="entry name" value="TPR_2"/>
</dbReference>
<dbReference type="SUPFAM" id="SSF48452">
    <property type="entry name" value="TPR-like"/>
    <property type="match status" value="2"/>
</dbReference>
<evidence type="ECO:0000256" key="5">
    <source>
        <dbReference type="SAM" id="Phobius"/>
    </source>
</evidence>
<dbReference type="InterPro" id="IPR011990">
    <property type="entry name" value="TPR-like_helical_dom_sf"/>
</dbReference>
<dbReference type="Pfam" id="PF07719">
    <property type="entry name" value="TPR_2"/>
    <property type="match status" value="1"/>
</dbReference>
<evidence type="ECO:0000313" key="6">
    <source>
        <dbReference type="EMBL" id="MBA4603011.1"/>
    </source>
</evidence>
<dbReference type="AlphaFoldDB" id="A0A7W1XTP9"/>
<evidence type="ECO:0000256" key="3">
    <source>
        <dbReference type="PROSITE-ProRule" id="PRU00339"/>
    </source>
</evidence>
<feature type="transmembrane region" description="Helical" evidence="5">
    <location>
        <begin position="299"/>
        <end position="319"/>
    </location>
</feature>
<feature type="compositionally biased region" description="Basic and acidic residues" evidence="4">
    <location>
        <begin position="652"/>
        <end position="664"/>
    </location>
</feature>
<keyword evidence="5" id="KW-0472">Membrane</keyword>
<keyword evidence="7" id="KW-1185">Reference proteome</keyword>
<feature type="region of interest" description="Disordered" evidence="4">
    <location>
        <begin position="643"/>
        <end position="664"/>
    </location>
</feature>
<protein>
    <submittedName>
        <fullName evidence="6">Tetratricopeptide repeat protein</fullName>
    </submittedName>
</protein>
<dbReference type="Pfam" id="PF13432">
    <property type="entry name" value="TPR_16"/>
    <property type="match status" value="1"/>
</dbReference>
<evidence type="ECO:0000256" key="2">
    <source>
        <dbReference type="ARBA" id="ARBA00022803"/>
    </source>
</evidence>
<dbReference type="RefSeq" id="WP_181741125.1">
    <property type="nucleotide sequence ID" value="NZ_JACEOL010000037.1"/>
</dbReference>
<dbReference type="PANTHER" id="PTHR44943">
    <property type="entry name" value="CELLULOSE SYNTHASE OPERON PROTEIN C"/>
    <property type="match status" value="1"/>
</dbReference>
<gene>
    <name evidence="6" type="ORF">H2C83_11925</name>
</gene>
<name>A0A7W1XTP9_9BACL</name>
<dbReference type="SMART" id="SM00028">
    <property type="entry name" value="TPR"/>
    <property type="match status" value="5"/>
</dbReference>
<evidence type="ECO:0000256" key="1">
    <source>
        <dbReference type="ARBA" id="ARBA00022737"/>
    </source>
</evidence>
<keyword evidence="5" id="KW-0812">Transmembrane</keyword>
<dbReference type="PANTHER" id="PTHR44943:SF4">
    <property type="entry name" value="TPR REPEAT-CONTAINING PROTEIN MJ0798"/>
    <property type="match status" value="1"/>
</dbReference>
<dbReference type="EMBL" id="JACEOL010000037">
    <property type="protein sequence ID" value="MBA4603011.1"/>
    <property type="molecule type" value="Genomic_DNA"/>
</dbReference>
<feature type="repeat" description="TPR" evidence="3">
    <location>
        <begin position="601"/>
        <end position="634"/>
    </location>
</feature>
<dbReference type="Gene3D" id="1.10.510.10">
    <property type="entry name" value="Transferase(Phosphotransferase) domain 1"/>
    <property type="match status" value="1"/>
</dbReference>
<dbReference type="SUPFAM" id="SSF56112">
    <property type="entry name" value="Protein kinase-like (PK-like)"/>
    <property type="match status" value="1"/>
</dbReference>
<dbReference type="PROSITE" id="PS50293">
    <property type="entry name" value="TPR_REGION"/>
    <property type="match status" value="1"/>
</dbReference>
<evidence type="ECO:0000256" key="4">
    <source>
        <dbReference type="SAM" id="MobiDB-lite"/>
    </source>
</evidence>